<name>A0A091DWE4_FUKDA</name>
<dbReference type="EMBL" id="KN121806">
    <property type="protein sequence ID" value="KFO35417.1"/>
    <property type="molecule type" value="Genomic_DNA"/>
</dbReference>
<dbReference type="Proteomes" id="UP000028990">
    <property type="component" value="Unassembled WGS sequence"/>
</dbReference>
<evidence type="ECO:0000259" key="2">
    <source>
        <dbReference type="Pfam" id="PF01778"/>
    </source>
</evidence>
<feature type="compositionally biased region" description="Polar residues" evidence="1">
    <location>
        <begin position="1"/>
        <end position="12"/>
    </location>
</feature>
<evidence type="ECO:0000256" key="1">
    <source>
        <dbReference type="SAM" id="MobiDB-lite"/>
    </source>
</evidence>
<sequence>MLKFSTGQTDSAQKLKRETESENNASSRLIHPKMVGVKPVANGKGVVVVVKWGSGQQNPATSYVSSTMNKNARAALSSIAT</sequence>
<protein>
    <submittedName>
        <fullName evidence="3">60S ribosomal protein L28</fullName>
    </submittedName>
</protein>
<reference evidence="3 4" key="1">
    <citation type="submission" date="2013-11" db="EMBL/GenBank/DDBJ databases">
        <title>The Damaraland mole rat (Fukomys damarensis) genome and evolution of African mole rats.</title>
        <authorList>
            <person name="Gladyshev V.N."/>
            <person name="Fang X."/>
        </authorList>
    </citation>
    <scope>NUCLEOTIDE SEQUENCE [LARGE SCALE GENOMIC DNA]</scope>
    <source>
        <tissue evidence="3">Liver</tissue>
    </source>
</reference>
<dbReference type="AlphaFoldDB" id="A0A091DWE4"/>
<proteinExistence type="predicted"/>
<keyword evidence="4" id="KW-1185">Reference proteome</keyword>
<dbReference type="GO" id="GO:0005840">
    <property type="term" value="C:ribosome"/>
    <property type="evidence" value="ECO:0007669"/>
    <property type="project" value="UniProtKB-KW"/>
</dbReference>
<dbReference type="Pfam" id="PF01778">
    <property type="entry name" value="Ribosomal_L28e"/>
    <property type="match status" value="1"/>
</dbReference>
<dbReference type="InterPro" id="IPR029004">
    <property type="entry name" value="Ribosomal_eL28/Mak16"/>
</dbReference>
<dbReference type="Gene3D" id="3.30.390.110">
    <property type="match status" value="1"/>
</dbReference>
<evidence type="ECO:0000313" key="3">
    <source>
        <dbReference type="EMBL" id="KFO35417.1"/>
    </source>
</evidence>
<organism evidence="3 4">
    <name type="scientific">Fukomys damarensis</name>
    <name type="common">Damaraland mole rat</name>
    <name type="synonym">Cryptomys damarensis</name>
    <dbReference type="NCBI Taxonomy" id="885580"/>
    <lineage>
        <taxon>Eukaryota</taxon>
        <taxon>Metazoa</taxon>
        <taxon>Chordata</taxon>
        <taxon>Craniata</taxon>
        <taxon>Vertebrata</taxon>
        <taxon>Euteleostomi</taxon>
        <taxon>Mammalia</taxon>
        <taxon>Eutheria</taxon>
        <taxon>Euarchontoglires</taxon>
        <taxon>Glires</taxon>
        <taxon>Rodentia</taxon>
        <taxon>Hystricomorpha</taxon>
        <taxon>Bathyergidae</taxon>
        <taxon>Fukomys</taxon>
    </lineage>
</organism>
<gene>
    <name evidence="3" type="ORF">H920_03188</name>
</gene>
<keyword evidence="3" id="KW-0687">Ribonucleoprotein</keyword>
<feature type="region of interest" description="Disordered" evidence="1">
    <location>
        <begin position="1"/>
        <end position="30"/>
    </location>
</feature>
<keyword evidence="3" id="KW-0689">Ribosomal protein</keyword>
<evidence type="ECO:0000313" key="4">
    <source>
        <dbReference type="Proteomes" id="UP000028990"/>
    </source>
</evidence>
<feature type="domain" description="Ribosomal eL28/Mak16" evidence="2">
    <location>
        <begin position="22"/>
        <end position="80"/>
    </location>
</feature>
<accession>A0A091DWE4</accession>